<proteinExistence type="predicted"/>
<organism evidence="1 2">
    <name type="scientific">Neobacillus paridis</name>
    <dbReference type="NCBI Taxonomy" id="2803862"/>
    <lineage>
        <taxon>Bacteria</taxon>
        <taxon>Bacillati</taxon>
        <taxon>Bacillota</taxon>
        <taxon>Bacilli</taxon>
        <taxon>Bacillales</taxon>
        <taxon>Bacillaceae</taxon>
        <taxon>Neobacillus</taxon>
    </lineage>
</organism>
<accession>A0ABS1TH36</accession>
<name>A0ABS1TH36_9BACI</name>
<comment type="caution">
    <text evidence="1">The sequence shown here is derived from an EMBL/GenBank/DDBJ whole genome shotgun (WGS) entry which is preliminary data.</text>
</comment>
<sequence>MFFIPTKLNIGDVKVNTPDNRSTINFGSTMQVNIHVAGKKNQAYGQQFADISSTLIPLGIVLDDDIIDLPSFNSKRVSTTHRSGEY</sequence>
<dbReference type="RefSeq" id="WP_202651175.1">
    <property type="nucleotide sequence ID" value="NZ_JAESWB010000005.1"/>
</dbReference>
<reference evidence="1 2" key="1">
    <citation type="submission" date="2021-01" db="EMBL/GenBank/DDBJ databases">
        <title>Genome public.</title>
        <authorList>
            <person name="Liu C."/>
            <person name="Sun Q."/>
        </authorList>
    </citation>
    <scope>NUCLEOTIDE SEQUENCE [LARGE SCALE GENOMIC DNA]</scope>
    <source>
        <strain evidence="1 2">YIM B02564</strain>
    </source>
</reference>
<dbReference type="Proteomes" id="UP000623967">
    <property type="component" value="Unassembled WGS sequence"/>
</dbReference>
<gene>
    <name evidence="1" type="ORF">JK635_00045</name>
</gene>
<evidence type="ECO:0000313" key="1">
    <source>
        <dbReference type="EMBL" id="MBL4950633.1"/>
    </source>
</evidence>
<protein>
    <submittedName>
        <fullName evidence="1">Uncharacterized protein</fullName>
    </submittedName>
</protein>
<dbReference type="EMBL" id="JAESWB010000005">
    <property type="protein sequence ID" value="MBL4950633.1"/>
    <property type="molecule type" value="Genomic_DNA"/>
</dbReference>
<evidence type="ECO:0000313" key="2">
    <source>
        <dbReference type="Proteomes" id="UP000623967"/>
    </source>
</evidence>
<keyword evidence="2" id="KW-1185">Reference proteome</keyword>